<evidence type="ECO:0000313" key="1">
    <source>
        <dbReference type="EMBL" id="JAH60294.1"/>
    </source>
</evidence>
<sequence length="35" mass="4277">MYREVYTPEIPQWNPIQTDLITLTQKKEKDSLRLK</sequence>
<dbReference type="EMBL" id="GBXM01048283">
    <property type="protein sequence ID" value="JAH60294.1"/>
    <property type="molecule type" value="Transcribed_RNA"/>
</dbReference>
<organism evidence="1">
    <name type="scientific">Anguilla anguilla</name>
    <name type="common">European freshwater eel</name>
    <name type="synonym">Muraena anguilla</name>
    <dbReference type="NCBI Taxonomy" id="7936"/>
    <lineage>
        <taxon>Eukaryota</taxon>
        <taxon>Metazoa</taxon>
        <taxon>Chordata</taxon>
        <taxon>Craniata</taxon>
        <taxon>Vertebrata</taxon>
        <taxon>Euteleostomi</taxon>
        <taxon>Actinopterygii</taxon>
        <taxon>Neopterygii</taxon>
        <taxon>Teleostei</taxon>
        <taxon>Anguilliformes</taxon>
        <taxon>Anguillidae</taxon>
        <taxon>Anguilla</taxon>
    </lineage>
</organism>
<protein>
    <submittedName>
        <fullName evidence="1">Uncharacterized protein</fullName>
    </submittedName>
</protein>
<name>A0A0E9U330_ANGAN</name>
<proteinExistence type="predicted"/>
<reference evidence="1" key="2">
    <citation type="journal article" date="2015" name="Fish Shellfish Immunol.">
        <title>Early steps in the European eel (Anguilla anguilla)-Vibrio vulnificus interaction in the gills: Role of the RtxA13 toxin.</title>
        <authorList>
            <person name="Callol A."/>
            <person name="Pajuelo D."/>
            <person name="Ebbesson L."/>
            <person name="Teles M."/>
            <person name="MacKenzie S."/>
            <person name="Amaro C."/>
        </authorList>
    </citation>
    <scope>NUCLEOTIDE SEQUENCE</scope>
</reference>
<accession>A0A0E9U330</accession>
<reference evidence="1" key="1">
    <citation type="submission" date="2014-11" db="EMBL/GenBank/DDBJ databases">
        <authorList>
            <person name="Amaro Gonzalez C."/>
        </authorList>
    </citation>
    <scope>NUCLEOTIDE SEQUENCE</scope>
</reference>
<dbReference type="AlphaFoldDB" id="A0A0E9U330"/>